<dbReference type="AlphaFoldDB" id="A0A9W9YN29"/>
<evidence type="ECO:0000313" key="3">
    <source>
        <dbReference type="Proteomes" id="UP001163046"/>
    </source>
</evidence>
<protein>
    <submittedName>
        <fullName evidence="2">Uncharacterized protein</fullName>
    </submittedName>
</protein>
<comment type="caution">
    <text evidence="2">The sequence shown here is derived from an EMBL/GenBank/DDBJ whole genome shotgun (WGS) entry which is preliminary data.</text>
</comment>
<gene>
    <name evidence="2" type="ORF">OS493_029451</name>
</gene>
<dbReference type="Proteomes" id="UP001163046">
    <property type="component" value="Unassembled WGS sequence"/>
</dbReference>
<dbReference type="EMBL" id="MU827331">
    <property type="protein sequence ID" value="KAJ7354892.1"/>
    <property type="molecule type" value="Genomic_DNA"/>
</dbReference>
<dbReference type="OrthoDB" id="5986554at2759"/>
<organism evidence="2 3">
    <name type="scientific">Desmophyllum pertusum</name>
    <dbReference type="NCBI Taxonomy" id="174260"/>
    <lineage>
        <taxon>Eukaryota</taxon>
        <taxon>Metazoa</taxon>
        <taxon>Cnidaria</taxon>
        <taxon>Anthozoa</taxon>
        <taxon>Hexacorallia</taxon>
        <taxon>Scleractinia</taxon>
        <taxon>Caryophylliina</taxon>
        <taxon>Caryophylliidae</taxon>
        <taxon>Desmophyllum</taxon>
    </lineage>
</organism>
<sequence>MKWASTFSGELPNSAHYFSPFGNVSNDDKSTLGSLGTSADCTWKSWSYDERLKTAAKRTKYDGNSSGNQTLNTPTSSQYPQAKHIFKPQSTDELESKLRRIHHELQTTLRKLEPQQKWANISRTDVQMFNAVGNKFDMLCR</sequence>
<evidence type="ECO:0000256" key="1">
    <source>
        <dbReference type="SAM" id="MobiDB-lite"/>
    </source>
</evidence>
<reference evidence="2" key="1">
    <citation type="submission" date="2023-01" db="EMBL/GenBank/DDBJ databases">
        <title>Genome assembly of the deep-sea coral Lophelia pertusa.</title>
        <authorList>
            <person name="Herrera S."/>
            <person name="Cordes E."/>
        </authorList>
    </citation>
    <scope>NUCLEOTIDE SEQUENCE</scope>
    <source>
        <strain evidence="2">USNM1676648</strain>
        <tissue evidence="2">Polyp</tissue>
    </source>
</reference>
<evidence type="ECO:0000313" key="2">
    <source>
        <dbReference type="EMBL" id="KAJ7354892.1"/>
    </source>
</evidence>
<proteinExistence type="predicted"/>
<feature type="region of interest" description="Disordered" evidence="1">
    <location>
        <begin position="58"/>
        <end position="83"/>
    </location>
</feature>
<name>A0A9W9YN29_9CNID</name>
<accession>A0A9W9YN29</accession>
<feature type="compositionally biased region" description="Polar residues" evidence="1">
    <location>
        <begin position="62"/>
        <end position="80"/>
    </location>
</feature>
<keyword evidence="3" id="KW-1185">Reference proteome</keyword>